<evidence type="ECO:0000256" key="22">
    <source>
        <dbReference type="SAM" id="Coils"/>
    </source>
</evidence>
<dbReference type="EC" id="2.7.13.3" evidence="3"/>
<evidence type="ECO:0000256" key="2">
    <source>
        <dbReference type="ARBA" id="ARBA00004651"/>
    </source>
</evidence>
<keyword evidence="4" id="KW-1003">Cell membrane</keyword>
<evidence type="ECO:0000259" key="27">
    <source>
        <dbReference type="PROSITE" id="PS50894"/>
    </source>
</evidence>
<dbReference type="GO" id="GO:0005886">
    <property type="term" value="C:plasma membrane"/>
    <property type="evidence" value="ECO:0007669"/>
    <property type="project" value="UniProtKB-SubCell"/>
</dbReference>
<feature type="region of interest" description="Disordered" evidence="23">
    <location>
        <begin position="421"/>
        <end position="443"/>
    </location>
</feature>
<protein>
    <recommendedName>
        <fullName evidence="18">Sensory/regulatory protein RpfC</fullName>
        <ecNumber evidence="3">2.7.13.3</ecNumber>
    </recommendedName>
    <alternativeName>
        <fullName evidence="19">Virulence sensor protein BvgS</fullName>
    </alternativeName>
</protein>
<dbReference type="PRINTS" id="PR00344">
    <property type="entry name" value="BCTRLSENSOR"/>
</dbReference>
<dbReference type="AlphaFoldDB" id="A0A239JXY4"/>
<evidence type="ECO:0000256" key="15">
    <source>
        <dbReference type="ARBA" id="ARBA00023136"/>
    </source>
</evidence>
<dbReference type="CDD" id="cd00130">
    <property type="entry name" value="PAS"/>
    <property type="match status" value="1"/>
</dbReference>
<keyword evidence="12" id="KW-1133">Transmembrane helix</keyword>
<dbReference type="CDD" id="cd16922">
    <property type="entry name" value="HATPase_EvgS-ArcB-TorS-like"/>
    <property type="match status" value="1"/>
</dbReference>
<evidence type="ECO:0000256" key="19">
    <source>
        <dbReference type="ARBA" id="ARBA00070152"/>
    </source>
</evidence>
<evidence type="ECO:0000259" key="24">
    <source>
        <dbReference type="PROSITE" id="PS50109"/>
    </source>
</evidence>
<feature type="domain" description="Histidine kinase" evidence="24">
    <location>
        <begin position="194"/>
        <end position="415"/>
    </location>
</feature>
<dbReference type="Proteomes" id="UP000198284">
    <property type="component" value="Unassembled WGS sequence"/>
</dbReference>
<dbReference type="InterPro" id="IPR036890">
    <property type="entry name" value="HATPase_C_sf"/>
</dbReference>
<feature type="domain" description="PAS" evidence="26">
    <location>
        <begin position="32"/>
        <end position="76"/>
    </location>
</feature>
<evidence type="ECO:0000256" key="17">
    <source>
        <dbReference type="ARBA" id="ARBA00064003"/>
    </source>
</evidence>
<evidence type="ECO:0000256" key="11">
    <source>
        <dbReference type="ARBA" id="ARBA00022840"/>
    </source>
</evidence>
<dbReference type="Pfam" id="PF00512">
    <property type="entry name" value="HisKA"/>
    <property type="match status" value="1"/>
</dbReference>
<dbReference type="InterPro" id="IPR036097">
    <property type="entry name" value="HisK_dim/P_sf"/>
</dbReference>
<feature type="modified residue" description="Phosphohistidine" evidence="20">
    <location>
        <position position="642"/>
    </location>
</feature>
<keyword evidence="7" id="KW-0812">Transmembrane</keyword>
<dbReference type="EMBL" id="FZOT01000014">
    <property type="protein sequence ID" value="SNT10701.1"/>
    <property type="molecule type" value="Genomic_DNA"/>
</dbReference>
<dbReference type="SMART" id="SM00388">
    <property type="entry name" value="HisKA"/>
    <property type="match status" value="1"/>
</dbReference>
<sequence>MTTDSQHPASGDLTGFTSEAHRLLQGSAEDFFEESPCGYLTTSLDGRIARANGTLSEWTGFTREELIGGLRLQDLMSAGGRIFYDTHYAPLLHLQGFINGIALDLRGRDGKPLPVLLNARLKRDAAGVPQLIYVSIFSARDRRDYERQLLQAKKQAELDAATLEQRVAERTRELAAAKDLAEAATRAKTEFLANMSHEIRTPLNGILGMAYLALGTELTAQQRGYIAMIQQAGKHLLRIVNDVLDYSKMEAGRLEIEAIKVDLAAILQDCLSLYGPLAQQKGIGFAISPLPGIPPDLIGDPLRIKQILGNLLDNAVKFTESGHIRLAIEKVAPEGEGWRLHCSVSDTGIGMSAAEAAELFQPFQQADTSTTRRFGGTGLGLAICKQLAEAMDGTIGVESQSGTGSRFHFNIRLNQPVQASQGQSPLAAPAIPQEDNPLPQAGAPPRFRAATVLLVEDNAFNQELAMELLARADLGVVVANNGEEALQIMQTRAIDCILMDVQMPVMDGLEATRRIRSGERWHNLPIIAMTANASAMDRENCLAAGMDGFLSKPIDPDQLYRTLAHWLLGEEESGDSNVSAPAAAPKEPPLIDLDVLAQMVGSDPEKLAKFAFMFIDTATASIAEIEAVFRQQDLARLKALGHRLKSSANAVGASAFARLCLALEKECASLVQAEQVILQMRPMLERIAVQIRAATTSKHS</sequence>
<dbReference type="FunFam" id="1.10.287.130:FF:000002">
    <property type="entry name" value="Two-component osmosensing histidine kinase"/>
    <property type="match status" value="1"/>
</dbReference>
<evidence type="ECO:0000259" key="26">
    <source>
        <dbReference type="PROSITE" id="PS50112"/>
    </source>
</evidence>
<dbReference type="PANTHER" id="PTHR45339">
    <property type="entry name" value="HYBRID SIGNAL TRANSDUCTION HISTIDINE KINASE J"/>
    <property type="match status" value="1"/>
</dbReference>
<dbReference type="SUPFAM" id="SSF52172">
    <property type="entry name" value="CheY-like"/>
    <property type="match status" value="1"/>
</dbReference>
<dbReference type="OrthoDB" id="5290456at2"/>
<dbReference type="InterPro" id="IPR003594">
    <property type="entry name" value="HATPase_dom"/>
</dbReference>
<dbReference type="InterPro" id="IPR000014">
    <property type="entry name" value="PAS"/>
</dbReference>
<evidence type="ECO:0000256" key="14">
    <source>
        <dbReference type="ARBA" id="ARBA00023026"/>
    </source>
</evidence>
<dbReference type="SUPFAM" id="SSF47384">
    <property type="entry name" value="Homodimeric domain of signal transducing histidine kinase"/>
    <property type="match status" value="1"/>
</dbReference>
<dbReference type="PROSITE" id="PS50109">
    <property type="entry name" value="HIS_KIN"/>
    <property type="match status" value="1"/>
</dbReference>
<feature type="domain" description="Response regulatory" evidence="25">
    <location>
        <begin position="451"/>
        <end position="567"/>
    </location>
</feature>
<feature type="domain" description="HPt" evidence="27">
    <location>
        <begin position="603"/>
        <end position="694"/>
    </location>
</feature>
<comment type="subcellular location">
    <subcellularLocation>
        <location evidence="2">Cell membrane</location>
        <topology evidence="2">Multi-pass membrane protein</topology>
    </subcellularLocation>
</comment>
<dbReference type="InterPro" id="IPR008207">
    <property type="entry name" value="Sig_transdc_His_kin_Hpt_dom"/>
</dbReference>
<dbReference type="Gene3D" id="3.30.565.10">
    <property type="entry name" value="Histidine kinase-like ATPase, C-terminal domain"/>
    <property type="match status" value="1"/>
</dbReference>
<dbReference type="PROSITE" id="PS50894">
    <property type="entry name" value="HPT"/>
    <property type="match status" value="1"/>
</dbReference>
<evidence type="ECO:0000256" key="16">
    <source>
        <dbReference type="ARBA" id="ARBA00058004"/>
    </source>
</evidence>
<keyword evidence="6" id="KW-0808">Transferase</keyword>
<dbReference type="Gene3D" id="3.30.450.20">
    <property type="entry name" value="PAS domain"/>
    <property type="match status" value="1"/>
</dbReference>
<evidence type="ECO:0000256" key="18">
    <source>
        <dbReference type="ARBA" id="ARBA00068150"/>
    </source>
</evidence>
<proteinExistence type="predicted"/>
<evidence type="ECO:0000256" key="5">
    <source>
        <dbReference type="ARBA" id="ARBA00022553"/>
    </source>
</evidence>
<dbReference type="PANTHER" id="PTHR45339:SF1">
    <property type="entry name" value="HYBRID SIGNAL TRANSDUCTION HISTIDINE KINASE J"/>
    <property type="match status" value="1"/>
</dbReference>
<keyword evidence="29" id="KW-1185">Reference proteome</keyword>
<evidence type="ECO:0000256" key="8">
    <source>
        <dbReference type="ARBA" id="ARBA00022729"/>
    </source>
</evidence>
<evidence type="ECO:0000256" key="9">
    <source>
        <dbReference type="ARBA" id="ARBA00022741"/>
    </source>
</evidence>
<evidence type="ECO:0000313" key="28">
    <source>
        <dbReference type="EMBL" id="SNT10701.1"/>
    </source>
</evidence>
<dbReference type="GO" id="GO:0005524">
    <property type="term" value="F:ATP binding"/>
    <property type="evidence" value="ECO:0007669"/>
    <property type="project" value="UniProtKB-KW"/>
</dbReference>
<dbReference type="SUPFAM" id="SSF55785">
    <property type="entry name" value="PYP-like sensor domain (PAS domain)"/>
    <property type="match status" value="1"/>
</dbReference>
<dbReference type="SUPFAM" id="SSF55874">
    <property type="entry name" value="ATPase domain of HSP90 chaperone/DNA topoisomerase II/histidine kinase"/>
    <property type="match status" value="1"/>
</dbReference>
<dbReference type="Gene3D" id="1.10.287.130">
    <property type="match status" value="1"/>
</dbReference>
<dbReference type="InterPro" id="IPR003661">
    <property type="entry name" value="HisK_dim/P_dom"/>
</dbReference>
<dbReference type="SMART" id="SM00448">
    <property type="entry name" value="REC"/>
    <property type="match status" value="1"/>
</dbReference>
<keyword evidence="15" id="KW-0472">Membrane</keyword>
<keyword evidence="10" id="KW-0418">Kinase</keyword>
<dbReference type="Gene3D" id="3.40.50.2300">
    <property type="match status" value="1"/>
</dbReference>
<dbReference type="InterPro" id="IPR035965">
    <property type="entry name" value="PAS-like_dom_sf"/>
</dbReference>
<comment type="catalytic activity">
    <reaction evidence="1">
        <text>ATP + protein L-histidine = ADP + protein N-phospho-L-histidine.</text>
        <dbReference type="EC" id="2.7.13.3"/>
    </reaction>
</comment>
<keyword evidence="11" id="KW-0067">ATP-binding</keyword>
<evidence type="ECO:0000256" key="20">
    <source>
        <dbReference type="PROSITE-ProRule" id="PRU00110"/>
    </source>
</evidence>
<dbReference type="SMART" id="SM00387">
    <property type="entry name" value="HATPase_c"/>
    <property type="match status" value="1"/>
</dbReference>
<dbReference type="InterPro" id="IPR001789">
    <property type="entry name" value="Sig_transdc_resp-reg_receiver"/>
</dbReference>
<dbReference type="RefSeq" id="WP_089400662.1">
    <property type="nucleotide sequence ID" value="NZ_FZOT01000014.1"/>
</dbReference>
<dbReference type="NCBIfam" id="TIGR00229">
    <property type="entry name" value="sensory_box"/>
    <property type="match status" value="1"/>
</dbReference>
<keyword evidence="13" id="KW-0902">Two-component regulatory system</keyword>
<dbReference type="Pfam" id="PF01627">
    <property type="entry name" value="Hpt"/>
    <property type="match status" value="1"/>
</dbReference>
<comment type="subunit">
    <text evidence="17">At low DSF concentrations, interacts with RpfF.</text>
</comment>
<evidence type="ECO:0000259" key="25">
    <source>
        <dbReference type="PROSITE" id="PS50110"/>
    </source>
</evidence>
<evidence type="ECO:0000256" key="7">
    <source>
        <dbReference type="ARBA" id="ARBA00022692"/>
    </source>
</evidence>
<dbReference type="GO" id="GO:0000155">
    <property type="term" value="F:phosphorelay sensor kinase activity"/>
    <property type="evidence" value="ECO:0007669"/>
    <property type="project" value="InterPro"/>
</dbReference>
<dbReference type="InterPro" id="IPR011006">
    <property type="entry name" value="CheY-like_superfamily"/>
</dbReference>
<keyword evidence="5 21" id="KW-0597">Phosphoprotein</keyword>
<evidence type="ECO:0000256" key="6">
    <source>
        <dbReference type="ARBA" id="ARBA00022679"/>
    </source>
</evidence>
<gene>
    <name evidence="28" type="ORF">SAMN06265795_11434</name>
</gene>
<keyword evidence="9" id="KW-0547">Nucleotide-binding</keyword>
<comment type="function">
    <text evidence="16">Member of the two-component regulatory system BvgS/BvgA. Phosphorylates BvgA via a four-step phosphorelay in response to environmental signals.</text>
</comment>
<evidence type="ECO:0000256" key="10">
    <source>
        <dbReference type="ARBA" id="ARBA00022777"/>
    </source>
</evidence>
<dbReference type="InterPro" id="IPR005467">
    <property type="entry name" value="His_kinase_dom"/>
</dbReference>
<reference evidence="28 29" key="1">
    <citation type="submission" date="2017-06" db="EMBL/GenBank/DDBJ databases">
        <authorList>
            <person name="Kim H.J."/>
            <person name="Triplett B.A."/>
        </authorList>
    </citation>
    <scope>NUCLEOTIDE SEQUENCE [LARGE SCALE GENOMIC DNA]</scope>
    <source>
        <strain evidence="28 29">U15</strain>
    </source>
</reference>
<organism evidence="28 29">
    <name type="scientific">Noviherbaspirillum humi</name>
    <dbReference type="NCBI Taxonomy" id="1688639"/>
    <lineage>
        <taxon>Bacteria</taxon>
        <taxon>Pseudomonadati</taxon>
        <taxon>Pseudomonadota</taxon>
        <taxon>Betaproteobacteria</taxon>
        <taxon>Burkholderiales</taxon>
        <taxon>Oxalobacteraceae</taxon>
        <taxon>Noviherbaspirillum</taxon>
    </lineage>
</organism>
<dbReference type="Pfam" id="PF00072">
    <property type="entry name" value="Response_reg"/>
    <property type="match status" value="1"/>
</dbReference>
<dbReference type="Gene3D" id="1.20.120.160">
    <property type="entry name" value="HPT domain"/>
    <property type="match status" value="1"/>
</dbReference>
<dbReference type="FunFam" id="3.30.565.10:FF:000010">
    <property type="entry name" value="Sensor histidine kinase RcsC"/>
    <property type="match status" value="1"/>
</dbReference>
<dbReference type="SUPFAM" id="SSF47226">
    <property type="entry name" value="Histidine-containing phosphotransfer domain, HPT domain"/>
    <property type="match status" value="1"/>
</dbReference>
<evidence type="ECO:0000256" key="21">
    <source>
        <dbReference type="PROSITE-ProRule" id="PRU00169"/>
    </source>
</evidence>
<evidence type="ECO:0000256" key="12">
    <source>
        <dbReference type="ARBA" id="ARBA00022989"/>
    </source>
</evidence>
<evidence type="ECO:0000313" key="29">
    <source>
        <dbReference type="Proteomes" id="UP000198284"/>
    </source>
</evidence>
<accession>A0A239JXY4</accession>
<evidence type="ECO:0000256" key="1">
    <source>
        <dbReference type="ARBA" id="ARBA00000085"/>
    </source>
</evidence>
<dbReference type="InterPro" id="IPR036641">
    <property type="entry name" value="HPT_dom_sf"/>
</dbReference>
<evidence type="ECO:0000256" key="3">
    <source>
        <dbReference type="ARBA" id="ARBA00012438"/>
    </source>
</evidence>
<dbReference type="CDD" id="cd17546">
    <property type="entry name" value="REC_hyHK_CKI1_RcsC-like"/>
    <property type="match status" value="1"/>
</dbReference>
<keyword evidence="22" id="KW-0175">Coiled coil</keyword>
<dbReference type="InterPro" id="IPR004358">
    <property type="entry name" value="Sig_transdc_His_kin-like_C"/>
</dbReference>
<dbReference type="CDD" id="cd00082">
    <property type="entry name" value="HisKA"/>
    <property type="match status" value="1"/>
</dbReference>
<keyword evidence="8" id="KW-0732">Signal</keyword>
<name>A0A239JXY4_9BURK</name>
<dbReference type="PROSITE" id="PS50110">
    <property type="entry name" value="RESPONSE_REGULATORY"/>
    <property type="match status" value="1"/>
</dbReference>
<feature type="modified residue" description="4-aspartylphosphate" evidence="21">
    <location>
        <position position="500"/>
    </location>
</feature>
<evidence type="ECO:0000256" key="23">
    <source>
        <dbReference type="SAM" id="MobiDB-lite"/>
    </source>
</evidence>
<evidence type="ECO:0000256" key="13">
    <source>
        <dbReference type="ARBA" id="ARBA00023012"/>
    </source>
</evidence>
<dbReference type="Pfam" id="PF02518">
    <property type="entry name" value="HATPase_c"/>
    <property type="match status" value="1"/>
</dbReference>
<keyword evidence="14" id="KW-0843">Virulence</keyword>
<evidence type="ECO:0000256" key="4">
    <source>
        <dbReference type="ARBA" id="ARBA00022475"/>
    </source>
</evidence>
<dbReference type="PROSITE" id="PS50112">
    <property type="entry name" value="PAS"/>
    <property type="match status" value="1"/>
</dbReference>
<feature type="coiled-coil region" evidence="22">
    <location>
        <begin position="146"/>
        <end position="180"/>
    </location>
</feature>